<evidence type="ECO:0000256" key="2">
    <source>
        <dbReference type="ARBA" id="ARBA00023136"/>
    </source>
</evidence>
<dbReference type="PROSITE" id="PS50835">
    <property type="entry name" value="IG_LIKE"/>
    <property type="match status" value="4"/>
</dbReference>
<organism evidence="7 8">
    <name type="scientific">Magallana gigas</name>
    <name type="common">Pacific oyster</name>
    <name type="synonym">Crassostrea gigas</name>
    <dbReference type="NCBI Taxonomy" id="29159"/>
    <lineage>
        <taxon>Eukaryota</taxon>
        <taxon>Metazoa</taxon>
        <taxon>Spiralia</taxon>
        <taxon>Lophotrochozoa</taxon>
        <taxon>Mollusca</taxon>
        <taxon>Bivalvia</taxon>
        <taxon>Autobranchia</taxon>
        <taxon>Pteriomorphia</taxon>
        <taxon>Ostreida</taxon>
        <taxon>Ostreoidea</taxon>
        <taxon>Ostreidae</taxon>
        <taxon>Magallana</taxon>
    </lineage>
</organism>
<evidence type="ECO:0000256" key="3">
    <source>
        <dbReference type="ARBA" id="ARBA00023157"/>
    </source>
</evidence>
<keyword evidence="4" id="KW-0325">Glycoprotein</keyword>
<keyword evidence="5" id="KW-0393">Immunoglobulin domain</keyword>
<dbReference type="InterPro" id="IPR003599">
    <property type="entry name" value="Ig_sub"/>
</dbReference>
<dbReference type="PANTHER" id="PTHR11640:SF31">
    <property type="entry name" value="IRREGULAR CHIASM C-ROUGHEST PROTEIN-RELATED"/>
    <property type="match status" value="1"/>
</dbReference>
<dbReference type="InterPro" id="IPR003598">
    <property type="entry name" value="Ig_sub2"/>
</dbReference>
<feature type="domain" description="Ig-like" evidence="6">
    <location>
        <begin position="101"/>
        <end position="184"/>
    </location>
</feature>
<evidence type="ECO:0000259" key="6">
    <source>
        <dbReference type="PROSITE" id="PS50835"/>
    </source>
</evidence>
<keyword evidence="2" id="KW-0472">Membrane</keyword>
<accession>A0A8W8LC69</accession>
<evidence type="ECO:0000256" key="4">
    <source>
        <dbReference type="ARBA" id="ARBA00023180"/>
    </source>
</evidence>
<name>A0A8W8LC69_MAGGI</name>
<proteinExistence type="predicted"/>
<sequence>MYYYFKVDVQNVSLIPPDNPLTIRKGAQKEVQCVVNNNAVPPPTFSWYLEALDITSNMRKNRSAINITGNENDNSKILKCRATNNNKTKAVNTTLNVEYPPKVSMLSEQKIVQGRDLSVICHATPGNPSYTSFHWTKVDNSGFRQNGSTLQLFNIQRTSVGTYRCIAENFYSDAERGTHNQSMGIDVLFAKLMLWVVFFYEDPPIVLALSRQDILEGTDLSVNCEATPGNPRLSTFYWTNTRNDAFRQDGATLQLPKIERSSSSTYRCTVENNYNISEKGTDNVTMVVNVLYPPIVHNLTQQNIIEGINFSVTCSITVGNPRPTQITWISVDKPGFERNGATLSFPRVHRTNSGNYTCKAENDYGKDGKGTHSQSMFLNVLCKLTYIFLLKYRNNLR</sequence>
<feature type="domain" description="Ig-like" evidence="6">
    <location>
        <begin position="16"/>
        <end position="96"/>
    </location>
</feature>
<dbReference type="InterPro" id="IPR013783">
    <property type="entry name" value="Ig-like_fold"/>
</dbReference>
<dbReference type="EnsemblMetazoa" id="G27469.1">
    <property type="protein sequence ID" value="G27469.1:cds"/>
    <property type="gene ID" value="G27469"/>
</dbReference>
<dbReference type="SMART" id="SM00408">
    <property type="entry name" value="IGc2"/>
    <property type="match status" value="3"/>
</dbReference>
<evidence type="ECO:0000313" key="8">
    <source>
        <dbReference type="Proteomes" id="UP000005408"/>
    </source>
</evidence>
<dbReference type="Pfam" id="PF13927">
    <property type="entry name" value="Ig_3"/>
    <property type="match status" value="2"/>
</dbReference>
<comment type="subcellular location">
    <subcellularLocation>
        <location evidence="1">Membrane</location>
        <topology evidence="1">Single-pass type I membrane protein</topology>
    </subcellularLocation>
</comment>
<dbReference type="PANTHER" id="PTHR11640">
    <property type="entry name" value="NEPHRIN"/>
    <property type="match status" value="1"/>
</dbReference>
<dbReference type="GO" id="GO:0005911">
    <property type="term" value="C:cell-cell junction"/>
    <property type="evidence" value="ECO:0007669"/>
    <property type="project" value="TreeGrafter"/>
</dbReference>
<dbReference type="InterPro" id="IPR007110">
    <property type="entry name" value="Ig-like_dom"/>
</dbReference>
<dbReference type="AlphaFoldDB" id="A0A8W8LC69"/>
<dbReference type="GO" id="GO:0098609">
    <property type="term" value="P:cell-cell adhesion"/>
    <property type="evidence" value="ECO:0007669"/>
    <property type="project" value="TreeGrafter"/>
</dbReference>
<dbReference type="SMART" id="SM00409">
    <property type="entry name" value="IG"/>
    <property type="match status" value="4"/>
</dbReference>
<reference evidence="7" key="1">
    <citation type="submission" date="2022-08" db="UniProtKB">
        <authorList>
            <consortium name="EnsemblMetazoa"/>
        </authorList>
    </citation>
    <scope>IDENTIFICATION</scope>
    <source>
        <strain evidence="7">05x7-T-G4-1.051#20</strain>
    </source>
</reference>
<protein>
    <recommendedName>
        <fullName evidence="6">Ig-like domain-containing protein</fullName>
    </recommendedName>
</protein>
<feature type="domain" description="Ig-like" evidence="6">
    <location>
        <begin position="293"/>
        <end position="379"/>
    </location>
</feature>
<dbReference type="GO" id="GO:0050839">
    <property type="term" value="F:cell adhesion molecule binding"/>
    <property type="evidence" value="ECO:0007669"/>
    <property type="project" value="TreeGrafter"/>
</dbReference>
<evidence type="ECO:0000313" key="7">
    <source>
        <dbReference type="EnsemblMetazoa" id="G27469.1:cds"/>
    </source>
</evidence>
<dbReference type="CDD" id="cd00096">
    <property type="entry name" value="Ig"/>
    <property type="match status" value="1"/>
</dbReference>
<keyword evidence="8" id="KW-1185">Reference proteome</keyword>
<evidence type="ECO:0000256" key="1">
    <source>
        <dbReference type="ARBA" id="ARBA00004479"/>
    </source>
</evidence>
<keyword evidence="3" id="KW-1015">Disulfide bond</keyword>
<feature type="domain" description="Ig-like" evidence="6">
    <location>
        <begin position="203"/>
        <end position="285"/>
    </location>
</feature>
<dbReference type="GO" id="GO:0005886">
    <property type="term" value="C:plasma membrane"/>
    <property type="evidence" value="ECO:0007669"/>
    <property type="project" value="TreeGrafter"/>
</dbReference>
<dbReference type="InterPro" id="IPR036179">
    <property type="entry name" value="Ig-like_dom_sf"/>
</dbReference>
<dbReference type="SUPFAM" id="SSF48726">
    <property type="entry name" value="Immunoglobulin"/>
    <property type="match status" value="4"/>
</dbReference>
<dbReference type="InterPro" id="IPR051275">
    <property type="entry name" value="Cell_adhesion_signaling"/>
</dbReference>
<dbReference type="Proteomes" id="UP000005408">
    <property type="component" value="Unassembled WGS sequence"/>
</dbReference>
<dbReference type="Gene3D" id="2.60.40.10">
    <property type="entry name" value="Immunoglobulins"/>
    <property type="match status" value="4"/>
</dbReference>
<evidence type="ECO:0000256" key="5">
    <source>
        <dbReference type="ARBA" id="ARBA00023319"/>
    </source>
</evidence>